<dbReference type="PANTHER" id="PTHR19328">
    <property type="entry name" value="HEDGEHOG-INTERACTING PROTEIN"/>
    <property type="match status" value="1"/>
</dbReference>
<protein>
    <recommendedName>
        <fullName evidence="5">Cytochrome c domain-containing protein</fullName>
    </recommendedName>
</protein>
<keyword evidence="2 4" id="KW-0479">Metal-binding</keyword>
<dbReference type="InterPro" id="IPR012938">
    <property type="entry name" value="Glc/Sorbosone_DH"/>
</dbReference>
<name>A0ABN1MZP5_9BACT</name>
<dbReference type="SUPFAM" id="SSF50952">
    <property type="entry name" value="Soluble quinoprotein glucose dehydrogenase"/>
    <property type="match status" value="1"/>
</dbReference>
<dbReference type="PROSITE" id="PS51257">
    <property type="entry name" value="PROKAR_LIPOPROTEIN"/>
    <property type="match status" value="1"/>
</dbReference>
<evidence type="ECO:0000259" key="5">
    <source>
        <dbReference type="PROSITE" id="PS51007"/>
    </source>
</evidence>
<dbReference type="Pfam" id="PF07995">
    <property type="entry name" value="GSDH"/>
    <property type="match status" value="1"/>
</dbReference>
<evidence type="ECO:0000256" key="3">
    <source>
        <dbReference type="ARBA" id="ARBA00023004"/>
    </source>
</evidence>
<comment type="caution">
    <text evidence="6">The sequence shown here is derived from an EMBL/GenBank/DDBJ whole genome shotgun (WGS) entry which is preliminary data.</text>
</comment>
<feature type="domain" description="Cytochrome c" evidence="5">
    <location>
        <begin position="396"/>
        <end position="473"/>
    </location>
</feature>
<evidence type="ECO:0000313" key="7">
    <source>
        <dbReference type="Proteomes" id="UP001500469"/>
    </source>
</evidence>
<dbReference type="InterPro" id="IPR036909">
    <property type="entry name" value="Cyt_c-like_dom_sf"/>
</dbReference>
<dbReference type="PROSITE" id="PS51007">
    <property type="entry name" value="CYTC"/>
    <property type="match status" value="1"/>
</dbReference>
<organism evidence="6 7">
    <name type="scientific">Algoriphagus jejuensis</name>
    <dbReference type="NCBI Taxonomy" id="419934"/>
    <lineage>
        <taxon>Bacteria</taxon>
        <taxon>Pseudomonadati</taxon>
        <taxon>Bacteroidota</taxon>
        <taxon>Cytophagia</taxon>
        <taxon>Cytophagales</taxon>
        <taxon>Cyclobacteriaceae</taxon>
        <taxon>Algoriphagus</taxon>
    </lineage>
</organism>
<evidence type="ECO:0000256" key="1">
    <source>
        <dbReference type="ARBA" id="ARBA00022617"/>
    </source>
</evidence>
<dbReference type="RefSeq" id="WP_343850146.1">
    <property type="nucleotide sequence ID" value="NZ_BAAAFI010000007.1"/>
</dbReference>
<sequence>MRNLYLLLFSICLLGACQRKTPLQLTQLDTVRLADSWLKVEVLADSLVVPWDLEVDSEGFIWVAEQEGKVSRINLETGEKKVMLVLTDVWQHRTSGLLGMAVHPDFDKNPFVYLNYTARQDSVITSRLFRYTLDKEKLTDGQLLLEIEGGTSHNGSRLAFGPDGKLYWATGDTHDFAYAQDDLKLNGKILRMYADGSIPADNPDASSYVWAKGFRNMQGLTFSDRGLLYTSEHGDAIEDEINLIERAGNYGWPKIEGKHDLPTERTFAAANQAIEPIRSWTPVIAPAGLTFYGKKEIAEWTNSLLLTTLKGKSLRILQLNKDGKSILEEEILFENHYGRLRDVAVGPSGEIYLSTSNRDWNPQPGFPLDGDDKILKISVTDRLNSSALEVSAAQESLVLSGKQLYQNYCASCHKEDGSGVPGVFPALAGSGITTGDAGPLVRLVVEGKDQMPAFGFLSNGETAEILSYIRQNWGNRLSGISSQQVEENR</sequence>
<keyword evidence="7" id="KW-1185">Reference proteome</keyword>
<reference evidence="6 7" key="1">
    <citation type="journal article" date="2019" name="Int. J. Syst. Evol. Microbiol.">
        <title>The Global Catalogue of Microorganisms (GCM) 10K type strain sequencing project: providing services to taxonomists for standard genome sequencing and annotation.</title>
        <authorList>
            <consortium name="The Broad Institute Genomics Platform"/>
            <consortium name="The Broad Institute Genome Sequencing Center for Infectious Disease"/>
            <person name="Wu L."/>
            <person name="Ma J."/>
        </authorList>
    </citation>
    <scope>NUCLEOTIDE SEQUENCE [LARGE SCALE GENOMIC DNA]</scope>
    <source>
        <strain evidence="6 7">JCM 16112</strain>
    </source>
</reference>
<evidence type="ECO:0000313" key="6">
    <source>
        <dbReference type="EMBL" id="GAA0878594.1"/>
    </source>
</evidence>
<dbReference type="SUPFAM" id="SSF46626">
    <property type="entry name" value="Cytochrome c"/>
    <property type="match status" value="1"/>
</dbReference>
<proteinExistence type="predicted"/>
<dbReference type="InterPro" id="IPR011042">
    <property type="entry name" value="6-blade_b-propeller_TolB-like"/>
</dbReference>
<dbReference type="Gene3D" id="1.10.760.10">
    <property type="entry name" value="Cytochrome c-like domain"/>
    <property type="match status" value="1"/>
</dbReference>
<dbReference type="Gene3D" id="2.120.10.30">
    <property type="entry name" value="TolB, C-terminal domain"/>
    <property type="match status" value="1"/>
</dbReference>
<dbReference type="PANTHER" id="PTHR19328:SF13">
    <property type="entry name" value="HIPL1 PROTEIN"/>
    <property type="match status" value="1"/>
</dbReference>
<dbReference type="Pfam" id="PF13442">
    <property type="entry name" value="Cytochrome_CBB3"/>
    <property type="match status" value="1"/>
</dbReference>
<gene>
    <name evidence="6" type="ORF">GCM10009119_15620</name>
</gene>
<dbReference type="InterPro" id="IPR009056">
    <property type="entry name" value="Cyt_c-like_dom"/>
</dbReference>
<keyword evidence="3 4" id="KW-0408">Iron</keyword>
<dbReference type="InterPro" id="IPR011041">
    <property type="entry name" value="Quinoprot_gluc/sorb_DH_b-prop"/>
</dbReference>
<dbReference type="EMBL" id="BAAAFI010000007">
    <property type="protein sequence ID" value="GAA0878594.1"/>
    <property type="molecule type" value="Genomic_DNA"/>
</dbReference>
<dbReference type="Proteomes" id="UP001500469">
    <property type="component" value="Unassembled WGS sequence"/>
</dbReference>
<evidence type="ECO:0000256" key="4">
    <source>
        <dbReference type="PROSITE-ProRule" id="PRU00433"/>
    </source>
</evidence>
<accession>A0ABN1MZP5</accession>
<keyword evidence="1 4" id="KW-0349">Heme</keyword>
<evidence type="ECO:0000256" key="2">
    <source>
        <dbReference type="ARBA" id="ARBA00022723"/>
    </source>
</evidence>